<sequence>MGETLKDIKSIALQMEMDGIKFYSDLASKTLHPMGKAMFRSFVEDEKSHLKRLRSLLSVRKENDQIKEKDAVHPKERLITIFRKMGEELKRKVTMNTNDIEAVKLAMGLEEKGIEFYEQASREASDVKDSEIYRFLAGEEKTHFSILKNTLEFLEKTELWEAENEGRIYDMWMNMVNKKV</sequence>
<accession>A0ABQ0JXN1</accession>
<dbReference type="PANTHER" id="PTHR33531:SF7">
    <property type="entry name" value="HYPOTHETICAL MEMBRANE PROTEIN, CONSERVED"/>
    <property type="match status" value="1"/>
</dbReference>
<name>A0ABQ0JXN1_9BACT</name>
<dbReference type="Gene3D" id="1.20.1260.10">
    <property type="match status" value="1"/>
</dbReference>
<dbReference type="Proteomes" id="UP000032309">
    <property type="component" value="Unassembled WGS sequence"/>
</dbReference>
<reference evidence="3" key="1">
    <citation type="journal article" date="2015" name="Genome Announc.">
        <title>Draft Genome Sequence of an Anaerobic Ammonium-Oxidizing Bacterium, "Candidatus Brocadia sinica".</title>
        <authorList>
            <person name="Oshiki M."/>
            <person name="Shinyako-Hata K."/>
            <person name="Satoh H."/>
            <person name="Okabe S."/>
        </authorList>
    </citation>
    <scope>NUCLEOTIDE SEQUENCE [LARGE SCALE GENOMIC DNA]</scope>
    <source>
        <strain evidence="3">JPN1</strain>
    </source>
</reference>
<dbReference type="Pfam" id="PF02915">
    <property type="entry name" value="Rubrerythrin"/>
    <property type="match status" value="1"/>
</dbReference>
<feature type="domain" description="Rubrerythrin diiron-binding" evidence="1">
    <location>
        <begin position="11"/>
        <end position="149"/>
    </location>
</feature>
<dbReference type="PANTHER" id="PTHR33531">
    <property type="entry name" value="RUBRERYTHRIN SUBFAMILY"/>
    <property type="match status" value="1"/>
</dbReference>
<dbReference type="CDD" id="cd01045">
    <property type="entry name" value="Ferritin_like_AB"/>
    <property type="match status" value="1"/>
</dbReference>
<protein>
    <submittedName>
        <fullName evidence="2">Rubrerythrin subfamily</fullName>
    </submittedName>
</protein>
<proteinExistence type="predicted"/>
<evidence type="ECO:0000313" key="2">
    <source>
        <dbReference type="EMBL" id="GAN33529.1"/>
    </source>
</evidence>
<dbReference type="InterPro" id="IPR012347">
    <property type="entry name" value="Ferritin-like"/>
</dbReference>
<gene>
    <name evidence="2" type="ORF">BROSI_A2054</name>
</gene>
<dbReference type="SUPFAM" id="SSF47240">
    <property type="entry name" value="Ferritin-like"/>
    <property type="match status" value="1"/>
</dbReference>
<keyword evidence="3" id="KW-1185">Reference proteome</keyword>
<organism evidence="2 3">
    <name type="scientific">Candidatus Brocadia sinica JPN1</name>
    <dbReference type="NCBI Taxonomy" id="1197129"/>
    <lineage>
        <taxon>Bacteria</taxon>
        <taxon>Pseudomonadati</taxon>
        <taxon>Planctomycetota</taxon>
        <taxon>Candidatus Brocadiia</taxon>
        <taxon>Candidatus Brocadiales</taxon>
        <taxon>Candidatus Brocadiaceae</taxon>
        <taxon>Candidatus Brocadia</taxon>
    </lineage>
</organism>
<comment type="caution">
    <text evidence="2">The sequence shown here is derived from an EMBL/GenBank/DDBJ whole genome shotgun (WGS) entry which is preliminary data.</text>
</comment>
<dbReference type="EMBL" id="BAFN01000001">
    <property type="protein sequence ID" value="GAN33529.1"/>
    <property type="molecule type" value="Genomic_DNA"/>
</dbReference>
<dbReference type="InterPro" id="IPR003251">
    <property type="entry name" value="Rr_diiron-bd_dom"/>
</dbReference>
<evidence type="ECO:0000313" key="3">
    <source>
        <dbReference type="Proteomes" id="UP000032309"/>
    </source>
</evidence>
<evidence type="ECO:0000259" key="1">
    <source>
        <dbReference type="Pfam" id="PF02915"/>
    </source>
</evidence>
<dbReference type="RefSeq" id="WP_052563564.1">
    <property type="nucleotide sequence ID" value="NZ_BAFN01000001.1"/>
</dbReference>
<dbReference type="InterPro" id="IPR009078">
    <property type="entry name" value="Ferritin-like_SF"/>
</dbReference>